<protein>
    <submittedName>
        <fullName evidence="5">Uncharacterized protein</fullName>
    </submittedName>
</protein>
<feature type="non-terminal residue" evidence="5">
    <location>
        <position position="1"/>
    </location>
</feature>
<keyword evidence="1" id="KW-0677">Repeat</keyword>
<feature type="domain" description="Teneurin-like YD-shell" evidence="4">
    <location>
        <begin position="791"/>
        <end position="1027"/>
    </location>
</feature>
<evidence type="ECO:0000259" key="4">
    <source>
        <dbReference type="Pfam" id="PF25023"/>
    </source>
</evidence>
<evidence type="ECO:0000313" key="5">
    <source>
        <dbReference type="EMBL" id="KYF61735.1"/>
    </source>
</evidence>
<feature type="domain" description="Teneurin-like YD-shell" evidence="4">
    <location>
        <begin position="409"/>
        <end position="512"/>
    </location>
</feature>
<comment type="caution">
    <text evidence="5">The sequence shown here is derived from an EMBL/GenBank/DDBJ whole genome shotgun (WGS) entry which is preliminary data.</text>
</comment>
<feature type="region of interest" description="Disordered" evidence="2">
    <location>
        <begin position="1216"/>
        <end position="1274"/>
    </location>
</feature>
<dbReference type="Pfam" id="PF20148">
    <property type="entry name" value="DUF6531"/>
    <property type="match status" value="1"/>
</dbReference>
<dbReference type="NCBIfam" id="TIGR01643">
    <property type="entry name" value="YD_repeat_2x"/>
    <property type="match status" value="6"/>
</dbReference>
<dbReference type="InterPro" id="IPR022385">
    <property type="entry name" value="Rhs_assc_core"/>
</dbReference>
<dbReference type="InterPro" id="IPR031325">
    <property type="entry name" value="RHS_repeat"/>
</dbReference>
<evidence type="ECO:0000256" key="1">
    <source>
        <dbReference type="ARBA" id="ARBA00022737"/>
    </source>
</evidence>
<feature type="compositionally biased region" description="Gly residues" evidence="2">
    <location>
        <begin position="1"/>
        <end position="20"/>
    </location>
</feature>
<dbReference type="PANTHER" id="PTHR32305">
    <property type="match status" value="1"/>
</dbReference>
<dbReference type="RefSeq" id="WP_061612939.1">
    <property type="nucleotide sequence ID" value="NZ_JEMA01001157.1"/>
</dbReference>
<name>A0A150Q148_SORCE</name>
<feature type="region of interest" description="Disordered" evidence="2">
    <location>
        <begin position="1"/>
        <end position="41"/>
    </location>
</feature>
<evidence type="ECO:0000259" key="3">
    <source>
        <dbReference type="Pfam" id="PF20148"/>
    </source>
</evidence>
<proteinExistence type="predicted"/>
<dbReference type="NCBIfam" id="TIGR03696">
    <property type="entry name" value="Rhs_assc_core"/>
    <property type="match status" value="1"/>
</dbReference>
<dbReference type="InterPro" id="IPR050708">
    <property type="entry name" value="T6SS_VgrG/RHS"/>
</dbReference>
<dbReference type="InterPro" id="IPR006530">
    <property type="entry name" value="YD"/>
</dbReference>
<dbReference type="EMBL" id="JEMA01001157">
    <property type="protein sequence ID" value="KYF61735.1"/>
    <property type="molecule type" value="Genomic_DNA"/>
</dbReference>
<sequence>GGGGPQGGSNSGGGGGGSSQGAGPPSPPAPPGADGQGKAGHPVDVITGAMFTVPAVDFELGGPLPLQWVRQYRTSAVRRRSGLGWGWTHSFGWTAEVVESSVTVFDSEGSPLLFPPVNDGEIAYAPFGRSLERRGAELVLATRDGVERVLQRESKGRYRLHAVRDRSGNEIELSWEGAELVALTDSVGRRIEREQAGNVILWRILMTDENGAQHRRLGVAYEIDARGDLVKVVDSGGVAVEYRYDEEHFLIEERLPDGMVYHFRYEDGPDRKRRCVETWGELPGRDILAEIGDRGASAAKGIFHVQIAYSPSSFASTVTDATGGVHRYHGNALGLIERYVDPLGRATRLSYDTNGHLASVQDAMGYVDHTRHDAMGRPLTSTDVLGRQLRFRRDPQGNAVELIDPAGAVWKMEHDAAGRLVQRTDPSGAATRCEYNARGRAVRTTGPGGTEEARYDAHANLIERIGVRGETWRYTWDLLGLPVRLETPTGAAYELSYDSRGDIVEVVGPHGRRAERRFDARRRVVAERHPGGGITTSRFVGEALVERAFADGSRLRWGYDAMLRPVWIENAAGERHLFEYDVAGQLVREQTFAGHEHRYEYDLLGRCIARTGADGRTLRLVLDAAGQVVRREHHDGTSVVLDRDVRGFVTRAVDGIASVELVRDQTGRVVRETQRCGGWSFSVQHEFDSLGHEVGTRYSTGWYVSRRRGKGGVIEQLTVHGVDGSIEEALTFEHGPEEIVRRFDRRTGVAITRDRLGRPVRVRALGEGGASIRERAFEWAPQPGIATIVDSAHGRRSYALDAIGRVCRASGLGVEERYEYAAQGTPVAGSEGTASIGRGGRKRAAGSARFLWDTSGRLAQRLGDSPASSWTYAYDGENRLIEVQRHDGFVVRFVYDAFGRRLALLRSDGTSTWFGWDGDSMVEERPSAGHAVRRVFREDGYTPLAELADEAGWRLVATDAASTPWLYLSADGAVASLDLDPLGNEVRVEGRVGLLRFAGQRADVETGLRYNRHRYYSPELGTFLTSDPLGHAGSVHDIGFVPNATEYIDPLGLIIIIGYTANDDHPDANGRGETLRAAQERGAATRQRVVRADELRGPHNPGGISLEGETHVEVVTHGSTRGGQVTFQNGQRNWSTGRQLGEALNQAGLQPNSEVVVVACNASTTPTERPRQSVIAGVNQATGCPTSGPSGIAYVRPYNQQYCGVCPPTPGAAGSVDLTDGHWDRATGPRGGTPTVSQVSTPSSQHAGSWNDPTAPTGRGSHGGGFPGAPPHQD</sequence>
<accession>A0A150Q148</accession>
<dbReference type="OrthoDB" id="5477618at2"/>
<dbReference type="InterPro" id="IPR045351">
    <property type="entry name" value="DUF6531"/>
</dbReference>
<dbReference type="Proteomes" id="UP000075260">
    <property type="component" value="Unassembled WGS sequence"/>
</dbReference>
<feature type="compositionally biased region" description="Low complexity" evidence="2">
    <location>
        <begin position="1233"/>
        <end position="1245"/>
    </location>
</feature>
<evidence type="ECO:0000313" key="6">
    <source>
        <dbReference type="Proteomes" id="UP000075260"/>
    </source>
</evidence>
<reference evidence="5 6" key="1">
    <citation type="submission" date="2014-02" db="EMBL/GenBank/DDBJ databases">
        <title>The small core and large imbalanced accessory genome model reveals a collaborative survival strategy of Sorangium cellulosum strains in nature.</title>
        <authorList>
            <person name="Han K."/>
            <person name="Peng R."/>
            <person name="Blom J."/>
            <person name="Li Y.-Z."/>
        </authorList>
    </citation>
    <scope>NUCLEOTIDE SEQUENCE [LARGE SCALE GENOMIC DNA]</scope>
    <source>
        <strain evidence="5 6">So0008-312</strain>
    </source>
</reference>
<evidence type="ECO:0000256" key="2">
    <source>
        <dbReference type="SAM" id="MobiDB-lite"/>
    </source>
</evidence>
<dbReference type="Pfam" id="PF05593">
    <property type="entry name" value="RHS_repeat"/>
    <property type="match status" value="2"/>
</dbReference>
<organism evidence="5 6">
    <name type="scientific">Sorangium cellulosum</name>
    <name type="common">Polyangium cellulosum</name>
    <dbReference type="NCBI Taxonomy" id="56"/>
    <lineage>
        <taxon>Bacteria</taxon>
        <taxon>Pseudomonadati</taxon>
        <taxon>Myxococcota</taxon>
        <taxon>Polyangia</taxon>
        <taxon>Polyangiales</taxon>
        <taxon>Polyangiaceae</taxon>
        <taxon>Sorangium</taxon>
    </lineage>
</organism>
<dbReference type="Pfam" id="PF25023">
    <property type="entry name" value="TEN_YD-shell"/>
    <property type="match status" value="2"/>
</dbReference>
<feature type="domain" description="DUF6531" evidence="3">
    <location>
        <begin position="40"/>
        <end position="114"/>
    </location>
</feature>
<dbReference type="Gene3D" id="2.180.10.10">
    <property type="entry name" value="RHS repeat-associated core"/>
    <property type="match status" value="2"/>
</dbReference>
<gene>
    <name evidence="5" type="ORF">BE15_07650</name>
</gene>
<dbReference type="InterPro" id="IPR056823">
    <property type="entry name" value="TEN-like_YD-shell"/>
</dbReference>
<dbReference type="AlphaFoldDB" id="A0A150Q148"/>
<dbReference type="PANTHER" id="PTHR32305:SF15">
    <property type="entry name" value="PROTEIN RHSA-RELATED"/>
    <property type="match status" value="1"/>
</dbReference>